<gene>
    <name evidence="7" type="ORF">PR048_020492</name>
</gene>
<dbReference type="Proteomes" id="UP001159363">
    <property type="component" value="Chromosome 6"/>
</dbReference>
<keyword evidence="3" id="KW-1003">Cell membrane</keyword>
<keyword evidence="5" id="KW-0472">Membrane</keyword>
<sequence>MRYASFAPPFFRRIPNWQSKVEGLVEGSGSRLMRLYSVKGSYSVLNVNGLRLGLGEVPFSPLLPLVDVASVFHLPAQQVALSHALTLFLAHFPAFAPRLSSSTAASSASAVMAFCFILAVYVVAPSKIHLTLGCDVMTESIVQDWLSDYGALSSVEVPSFASSLEHDQEVVAAIYNVLEERSKYPDLIDPVCNQLFSFYRSQEAELQRFTLQFLPTLIYVYLNSVAHGDKKRRWAKHVCCGERVIQVWACSGFYIIPHRKDLQYLN</sequence>
<organism evidence="7 8">
    <name type="scientific">Dryococelus australis</name>
    <dbReference type="NCBI Taxonomy" id="614101"/>
    <lineage>
        <taxon>Eukaryota</taxon>
        <taxon>Metazoa</taxon>
        <taxon>Ecdysozoa</taxon>
        <taxon>Arthropoda</taxon>
        <taxon>Hexapoda</taxon>
        <taxon>Insecta</taxon>
        <taxon>Pterygota</taxon>
        <taxon>Neoptera</taxon>
        <taxon>Polyneoptera</taxon>
        <taxon>Phasmatodea</taxon>
        <taxon>Verophasmatodea</taxon>
        <taxon>Anareolatae</taxon>
        <taxon>Phasmatidae</taxon>
        <taxon>Eurycanthinae</taxon>
        <taxon>Dryococelus</taxon>
    </lineage>
</organism>
<evidence type="ECO:0000256" key="1">
    <source>
        <dbReference type="ARBA" id="ARBA00004236"/>
    </source>
</evidence>
<evidence type="ECO:0000256" key="2">
    <source>
        <dbReference type="ARBA" id="ARBA00004514"/>
    </source>
</evidence>
<evidence type="ECO:0000313" key="7">
    <source>
        <dbReference type="EMBL" id="KAJ8879875.1"/>
    </source>
</evidence>
<protein>
    <submittedName>
        <fullName evidence="7">Uncharacterized protein</fullName>
    </submittedName>
</protein>
<dbReference type="PANTHER" id="PTHR31220:SF1">
    <property type="entry name" value="GH21176P"/>
    <property type="match status" value="1"/>
</dbReference>
<evidence type="ECO:0000256" key="5">
    <source>
        <dbReference type="ARBA" id="ARBA00023136"/>
    </source>
</evidence>
<keyword evidence="4" id="KW-0963">Cytoplasm</keyword>
<comment type="caution">
    <text evidence="7">The sequence shown here is derived from an EMBL/GenBank/DDBJ whole genome shotgun (WGS) entry which is preliminary data.</text>
</comment>
<keyword evidence="8" id="KW-1185">Reference proteome</keyword>
<accession>A0ABQ9H6F0</accession>
<evidence type="ECO:0000256" key="3">
    <source>
        <dbReference type="ARBA" id="ARBA00022475"/>
    </source>
</evidence>
<comment type="subcellular location">
    <subcellularLocation>
        <location evidence="1">Cell membrane</location>
    </subcellularLocation>
    <subcellularLocation>
        <location evidence="2">Cytoplasm</location>
        <location evidence="2">Cytosol</location>
    </subcellularLocation>
</comment>
<proteinExistence type="inferred from homology"/>
<reference evidence="7 8" key="1">
    <citation type="submission" date="2023-02" db="EMBL/GenBank/DDBJ databases">
        <title>LHISI_Scaffold_Assembly.</title>
        <authorList>
            <person name="Stuart O.P."/>
            <person name="Cleave R."/>
            <person name="Magrath M.J.L."/>
            <person name="Mikheyev A.S."/>
        </authorList>
    </citation>
    <scope>NUCLEOTIDE SEQUENCE [LARGE SCALE GENOMIC DNA]</scope>
    <source>
        <strain evidence="7">Daus_M_001</strain>
        <tissue evidence="7">Leg muscle</tissue>
    </source>
</reference>
<evidence type="ECO:0000313" key="8">
    <source>
        <dbReference type="Proteomes" id="UP001159363"/>
    </source>
</evidence>
<dbReference type="EMBL" id="JARBHB010000007">
    <property type="protein sequence ID" value="KAJ8879875.1"/>
    <property type="molecule type" value="Genomic_DNA"/>
</dbReference>
<dbReference type="PANTHER" id="PTHR31220">
    <property type="entry name" value="HYCCIN RELATED"/>
    <property type="match status" value="1"/>
</dbReference>
<dbReference type="InterPro" id="IPR018619">
    <property type="entry name" value="Hyccin"/>
</dbReference>
<dbReference type="Pfam" id="PF09790">
    <property type="entry name" value="Hyccin"/>
    <property type="match status" value="1"/>
</dbReference>
<comment type="similarity">
    <text evidence="6">Belongs to the Hyccin family.</text>
</comment>
<evidence type="ECO:0000256" key="6">
    <source>
        <dbReference type="ARBA" id="ARBA00034482"/>
    </source>
</evidence>
<name>A0ABQ9H6F0_9NEOP</name>
<evidence type="ECO:0000256" key="4">
    <source>
        <dbReference type="ARBA" id="ARBA00022490"/>
    </source>
</evidence>